<dbReference type="Proteomes" id="UP000216352">
    <property type="component" value="Unassembled WGS sequence"/>
</dbReference>
<keyword evidence="2" id="KW-1185">Reference proteome</keyword>
<evidence type="ECO:0000313" key="1">
    <source>
        <dbReference type="EMBL" id="OZG62692.1"/>
    </source>
</evidence>
<accession>A0A261FU33</accession>
<evidence type="ECO:0000313" key="2">
    <source>
        <dbReference type="Proteomes" id="UP000216352"/>
    </source>
</evidence>
<proteinExistence type="predicted"/>
<dbReference type="STRING" id="1603886.GCA_001895165_01314"/>
<sequence>MQLPYMYLEIGGVLTDITDHDNAIASLASFSVDWGTDSPDSQPEPSVLTFSLRDRTGALAGRATELMGSRVVLYLTAPPTWADMTRMGAWADQGTATLATLHQRYRPMSAVQPDPLMPVVFAGEIQSGGTVTQRADDKGWLIELSASSQLITWKRMQKQGPVSSAAKYEGQHWVGTPASRLETLNTRASEAGAPTASTGDLSLPNAVAAYETNSSPSQLDLLHRLFAHDHRLPLWYERPRWTRSTIEPTDLTTPVTLTATSDGRMLAVRGDRTGVCLDAGKVTADASLEISEPVTQVTVTAKAAKASDGKLEWEESELIYGGRGRLPDNLTRLQSSVTKESDAVVADESGGLLDGGTTALTDAQREQAAAWLAAWDTRLKPETVTIDALDIDPANQPDLYRCYPPPPITFDGSRFHRLSAGDGQPAFSAAWLAIGGLLGFDWVGGRPRLRHELTIIPLPHAAATSPIPWSGLDGWTAQWQSVRYSWTELAAISTVTKTKEG</sequence>
<dbReference type="RefSeq" id="WP_072725758.1">
    <property type="nucleotide sequence ID" value="NZ_BDIS01000016.1"/>
</dbReference>
<dbReference type="OrthoDB" id="3229996at2"/>
<organism evidence="1 2">
    <name type="scientific">Bifidobacterium lemurum</name>
    <dbReference type="NCBI Taxonomy" id="1603886"/>
    <lineage>
        <taxon>Bacteria</taxon>
        <taxon>Bacillati</taxon>
        <taxon>Actinomycetota</taxon>
        <taxon>Actinomycetes</taxon>
        <taxon>Bifidobacteriales</taxon>
        <taxon>Bifidobacteriaceae</taxon>
        <taxon>Bifidobacterium</taxon>
    </lineage>
</organism>
<reference evidence="1 2" key="1">
    <citation type="journal article" date="2017" name="BMC Genomics">
        <title>Comparative genomic and phylogenomic analyses of the Bifidobacteriaceae family.</title>
        <authorList>
            <person name="Lugli G.A."/>
            <person name="Milani C."/>
            <person name="Turroni F."/>
            <person name="Duranti S."/>
            <person name="Mancabelli L."/>
            <person name="Mangifesta M."/>
            <person name="Ferrario C."/>
            <person name="Modesto M."/>
            <person name="Mattarelli P."/>
            <person name="Jiri K."/>
            <person name="van Sinderen D."/>
            <person name="Ventura M."/>
        </authorList>
    </citation>
    <scope>NUCLEOTIDE SEQUENCE [LARGE SCALE GENOMIC DNA]</scope>
    <source>
        <strain evidence="1 2">DSM 28807</strain>
    </source>
</reference>
<protein>
    <submittedName>
        <fullName evidence="1">Uncharacterized protein</fullName>
    </submittedName>
</protein>
<dbReference type="EMBL" id="MWWX01000004">
    <property type="protein sequence ID" value="OZG62692.1"/>
    <property type="molecule type" value="Genomic_DNA"/>
</dbReference>
<dbReference type="AlphaFoldDB" id="A0A261FU33"/>
<name>A0A261FU33_9BIFI</name>
<gene>
    <name evidence="1" type="ORF">BLEM_0609</name>
</gene>
<comment type="caution">
    <text evidence="1">The sequence shown here is derived from an EMBL/GenBank/DDBJ whole genome shotgun (WGS) entry which is preliminary data.</text>
</comment>